<protein>
    <submittedName>
        <fullName evidence="7">Cell division protein FtsI</fullName>
    </submittedName>
</protein>
<dbReference type="InterPro" id="IPR050515">
    <property type="entry name" value="Beta-lactam/transpept"/>
</dbReference>
<dbReference type="InterPro" id="IPR012338">
    <property type="entry name" value="Beta-lactam/transpept-like"/>
</dbReference>
<evidence type="ECO:0000256" key="1">
    <source>
        <dbReference type="ARBA" id="ARBA00004370"/>
    </source>
</evidence>
<keyword evidence="3 4" id="KW-0472">Membrane</keyword>
<dbReference type="AlphaFoldDB" id="A0A917MPI5"/>
<dbReference type="InterPro" id="IPR006311">
    <property type="entry name" value="TAT_signal"/>
</dbReference>
<dbReference type="Pfam" id="PF00905">
    <property type="entry name" value="Transpeptidase"/>
    <property type="match status" value="1"/>
</dbReference>
<dbReference type="Pfam" id="PF03717">
    <property type="entry name" value="PBP_dimer"/>
    <property type="match status" value="1"/>
</dbReference>
<dbReference type="Gene3D" id="3.30.450.330">
    <property type="match status" value="1"/>
</dbReference>
<evidence type="ECO:0000256" key="4">
    <source>
        <dbReference type="SAM" id="Phobius"/>
    </source>
</evidence>
<keyword evidence="7" id="KW-0131">Cell cycle</keyword>
<evidence type="ECO:0000259" key="6">
    <source>
        <dbReference type="Pfam" id="PF03717"/>
    </source>
</evidence>
<dbReference type="EMBL" id="BMDC01000001">
    <property type="protein sequence ID" value="GGH56450.1"/>
    <property type="molecule type" value="Genomic_DNA"/>
</dbReference>
<accession>A0A917MPI5</accession>
<dbReference type="GO" id="GO:0051301">
    <property type="term" value="P:cell division"/>
    <property type="evidence" value="ECO:0007669"/>
    <property type="project" value="UniProtKB-KW"/>
</dbReference>
<evidence type="ECO:0000259" key="5">
    <source>
        <dbReference type="Pfam" id="PF00905"/>
    </source>
</evidence>
<keyword evidence="8" id="KW-1185">Reference proteome</keyword>
<feature type="domain" description="Penicillin-binding protein transpeptidase" evidence="5">
    <location>
        <begin position="279"/>
        <end position="585"/>
    </location>
</feature>
<sequence length="614" mass="67199">MSTTDSPEPTPNRHRQLSRRGFIAGAGGAAGLGILGLRLLYLQGFDPAGHAEQARSERTRVQTVPALRGEIMDINGNVLARSVQRYNITVDQTAVQEYERFIPNTNEKETITPTQLVYKLADILKMKDTEVKAALDGDSKYKVIKENVPPEVYDSISDLGATFVYGEILSDRLYPNGQVGGSIVGRFSMIEEAVEGSDQTQMTDYSVGIERVMGDVLAGTDGERVYEISADGVRIPVGDEQVKPSVNGKNVRLTIDQDIQYFAQQVIKKRVEDTEAQWGTVVVMKVKDGSILALADSFTMDPGSDKFELEDMTPRAISQAVEPGSTEKILTASAVMEEGLVEPRTVFDIPPELEIEGQTINDAFSHPAEKRTFSGIITDSMNTGTVMAGSKLSREQRYNWLKKYGMGDYTGIELTGESQGMVTDYNEWDIRQQYTILFGQGVSQTPLQTSLIYQTIGNLGVKLKPRIIDAVISEDGVEEVRPVEEGVRVVSEETARKALSLMENVVIQNAKGAQVEGYRVGGKTGTAEAPSETKAGYDGYTTSFCGVAPLEDPQFMVSVTLQRPKADASNVGSAGTQAQFSEIMEKVLQTYHVPFSTTEPVEIPKFEEDLKGSD</sequence>
<proteinExistence type="inferred from homology"/>
<keyword evidence="4" id="KW-1133">Transmembrane helix</keyword>
<dbReference type="GO" id="GO:0071555">
    <property type="term" value="P:cell wall organization"/>
    <property type="evidence" value="ECO:0007669"/>
    <property type="project" value="TreeGrafter"/>
</dbReference>
<dbReference type="GO" id="GO:0005886">
    <property type="term" value="C:plasma membrane"/>
    <property type="evidence" value="ECO:0007669"/>
    <property type="project" value="TreeGrafter"/>
</dbReference>
<dbReference type="PROSITE" id="PS51318">
    <property type="entry name" value="TAT"/>
    <property type="match status" value="1"/>
</dbReference>
<dbReference type="InterPro" id="IPR005311">
    <property type="entry name" value="PBP_dimer"/>
</dbReference>
<keyword evidence="7" id="KW-0132">Cell division</keyword>
<dbReference type="RefSeq" id="WP_188358356.1">
    <property type="nucleotide sequence ID" value="NZ_BMDC01000001.1"/>
</dbReference>
<feature type="transmembrane region" description="Helical" evidence="4">
    <location>
        <begin position="21"/>
        <end position="41"/>
    </location>
</feature>
<evidence type="ECO:0000313" key="8">
    <source>
        <dbReference type="Proteomes" id="UP000600171"/>
    </source>
</evidence>
<feature type="domain" description="Penicillin-binding protein dimerisation" evidence="6">
    <location>
        <begin position="64"/>
        <end position="235"/>
    </location>
</feature>
<dbReference type="SUPFAM" id="SSF56601">
    <property type="entry name" value="beta-lactamase/transpeptidase-like"/>
    <property type="match status" value="1"/>
</dbReference>
<dbReference type="InterPro" id="IPR036138">
    <property type="entry name" value="PBP_dimer_sf"/>
</dbReference>
<dbReference type="Gene3D" id="3.90.1310.10">
    <property type="entry name" value="Penicillin-binding protein 2a (Domain 2)"/>
    <property type="match status" value="1"/>
</dbReference>
<dbReference type="Proteomes" id="UP000600171">
    <property type="component" value="Unassembled WGS sequence"/>
</dbReference>
<dbReference type="InterPro" id="IPR001460">
    <property type="entry name" value="PCN-bd_Tpept"/>
</dbReference>
<keyword evidence="4" id="KW-0812">Transmembrane</keyword>
<dbReference type="PANTHER" id="PTHR30627:SF1">
    <property type="entry name" value="PEPTIDOGLYCAN D,D-TRANSPEPTIDASE FTSI"/>
    <property type="match status" value="1"/>
</dbReference>
<evidence type="ECO:0000256" key="2">
    <source>
        <dbReference type="ARBA" id="ARBA00007171"/>
    </source>
</evidence>
<dbReference type="GO" id="GO:0008658">
    <property type="term" value="F:penicillin binding"/>
    <property type="evidence" value="ECO:0007669"/>
    <property type="project" value="InterPro"/>
</dbReference>
<dbReference type="SUPFAM" id="SSF56519">
    <property type="entry name" value="Penicillin binding protein dimerisation domain"/>
    <property type="match status" value="1"/>
</dbReference>
<comment type="caution">
    <text evidence="7">The sequence shown here is derived from an EMBL/GenBank/DDBJ whole genome shotgun (WGS) entry which is preliminary data.</text>
</comment>
<organism evidence="7 8">
    <name type="scientific">Rothia aerolata</name>
    <dbReference type="NCBI Taxonomy" id="1812262"/>
    <lineage>
        <taxon>Bacteria</taxon>
        <taxon>Bacillati</taxon>
        <taxon>Actinomycetota</taxon>
        <taxon>Actinomycetes</taxon>
        <taxon>Micrococcales</taxon>
        <taxon>Micrococcaceae</taxon>
        <taxon>Rothia</taxon>
    </lineage>
</organism>
<comment type="similarity">
    <text evidence="2">Belongs to the transpeptidase family.</text>
</comment>
<evidence type="ECO:0000256" key="3">
    <source>
        <dbReference type="ARBA" id="ARBA00023136"/>
    </source>
</evidence>
<name>A0A917MPI5_9MICC</name>
<reference evidence="7 8" key="1">
    <citation type="journal article" date="2014" name="Int. J. Syst. Evol. Microbiol.">
        <title>Complete genome sequence of Corynebacterium casei LMG S-19264T (=DSM 44701T), isolated from a smear-ripened cheese.</title>
        <authorList>
            <consortium name="US DOE Joint Genome Institute (JGI-PGF)"/>
            <person name="Walter F."/>
            <person name="Albersmeier A."/>
            <person name="Kalinowski J."/>
            <person name="Ruckert C."/>
        </authorList>
    </citation>
    <scope>NUCLEOTIDE SEQUENCE [LARGE SCALE GENOMIC DNA]</scope>
    <source>
        <strain evidence="7 8">CCM 8669</strain>
    </source>
</reference>
<dbReference type="Gene3D" id="3.40.710.10">
    <property type="entry name" value="DD-peptidase/beta-lactamase superfamily"/>
    <property type="match status" value="1"/>
</dbReference>
<gene>
    <name evidence="7" type="ORF">GCM10007359_00570</name>
</gene>
<evidence type="ECO:0000313" key="7">
    <source>
        <dbReference type="EMBL" id="GGH56450.1"/>
    </source>
</evidence>
<comment type="subcellular location">
    <subcellularLocation>
        <location evidence="1">Membrane</location>
    </subcellularLocation>
</comment>
<dbReference type="PANTHER" id="PTHR30627">
    <property type="entry name" value="PEPTIDOGLYCAN D,D-TRANSPEPTIDASE"/>
    <property type="match status" value="1"/>
</dbReference>